<keyword evidence="11 15" id="KW-0472">Membrane</keyword>
<keyword evidence="15" id="KW-0812">Transmembrane</keyword>
<protein>
    <submittedName>
        <fullName evidence="16">Uncharacterized protein</fullName>
    </submittedName>
</protein>
<keyword evidence="14" id="KW-0676">Redox-active center</keyword>
<evidence type="ECO:0000256" key="12">
    <source>
        <dbReference type="ARBA" id="ARBA00023157"/>
    </source>
</evidence>
<keyword evidence="6" id="KW-0732">Signal</keyword>
<name>A0AA38NXW6_9AGAR</name>
<dbReference type="AlphaFoldDB" id="A0AA38NXW6"/>
<reference evidence="16" key="1">
    <citation type="submission" date="2022-08" db="EMBL/GenBank/DDBJ databases">
        <authorList>
            <consortium name="DOE Joint Genome Institute"/>
            <person name="Min B."/>
            <person name="Riley R."/>
            <person name="Sierra-Patev S."/>
            <person name="Naranjo-Ortiz M."/>
            <person name="Looney B."/>
            <person name="Konkel Z."/>
            <person name="Slot J.C."/>
            <person name="Sakamoto Y."/>
            <person name="Steenwyk J.L."/>
            <person name="Rokas A."/>
            <person name="Carro J."/>
            <person name="Camarero S."/>
            <person name="Ferreira P."/>
            <person name="Molpeceres G."/>
            <person name="Ruiz-Duenas F.J."/>
            <person name="Serrano A."/>
            <person name="Henrissat B."/>
            <person name="Drula E."/>
            <person name="Hughes K.W."/>
            <person name="Mata J.L."/>
            <person name="Ishikawa N.K."/>
            <person name="Vargas-Isla R."/>
            <person name="Ushijima S."/>
            <person name="Smith C.A."/>
            <person name="Ahrendt S."/>
            <person name="Andreopoulos W."/>
            <person name="He G."/>
            <person name="Labutti K."/>
            <person name="Lipzen A."/>
            <person name="Ng V."/>
            <person name="Sandor L."/>
            <person name="Barry K."/>
            <person name="Martinez A.T."/>
            <person name="Xiao Y."/>
            <person name="Gibbons J.G."/>
            <person name="Terashima K."/>
            <person name="Hibbett D.S."/>
            <person name="Grigoriev I.V."/>
        </authorList>
    </citation>
    <scope>NUCLEOTIDE SEQUENCE</scope>
    <source>
        <strain evidence="16">TFB9207</strain>
    </source>
</reference>
<evidence type="ECO:0000256" key="4">
    <source>
        <dbReference type="ARBA" id="ARBA00022448"/>
    </source>
</evidence>
<evidence type="ECO:0000256" key="2">
    <source>
        <dbReference type="ARBA" id="ARBA00004367"/>
    </source>
</evidence>
<keyword evidence="12" id="KW-1015">Disulfide bond</keyword>
<evidence type="ECO:0000256" key="10">
    <source>
        <dbReference type="ARBA" id="ARBA00023002"/>
    </source>
</evidence>
<dbReference type="SUPFAM" id="SSF110019">
    <property type="entry name" value="ERO1-like"/>
    <property type="match status" value="1"/>
</dbReference>
<evidence type="ECO:0000256" key="7">
    <source>
        <dbReference type="ARBA" id="ARBA00022824"/>
    </source>
</evidence>
<evidence type="ECO:0000256" key="15">
    <source>
        <dbReference type="SAM" id="Phobius"/>
    </source>
</evidence>
<dbReference type="GO" id="GO:0016972">
    <property type="term" value="F:thiol oxidase activity"/>
    <property type="evidence" value="ECO:0007669"/>
    <property type="project" value="InterPro"/>
</dbReference>
<evidence type="ECO:0000313" key="17">
    <source>
        <dbReference type="Proteomes" id="UP001163846"/>
    </source>
</evidence>
<dbReference type="InterPro" id="IPR007266">
    <property type="entry name" value="Ero1"/>
</dbReference>
<evidence type="ECO:0000256" key="5">
    <source>
        <dbReference type="ARBA" id="ARBA00022630"/>
    </source>
</evidence>
<keyword evidence="10" id="KW-0560">Oxidoreductase</keyword>
<evidence type="ECO:0000313" key="16">
    <source>
        <dbReference type="EMBL" id="KAJ3832668.1"/>
    </source>
</evidence>
<proteinExistence type="inferred from homology"/>
<dbReference type="GO" id="GO:0015035">
    <property type="term" value="F:protein-disulfide reductase activity"/>
    <property type="evidence" value="ECO:0007669"/>
    <property type="project" value="InterPro"/>
</dbReference>
<keyword evidence="13" id="KW-0325">Glycoprotein</keyword>
<keyword evidence="15" id="KW-1133">Transmembrane helix</keyword>
<evidence type="ECO:0000256" key="11">
    <source>
        <dbReference type="ARBA" id="ARBA00023136"/>
    </source>
</evidence>
<evidence type="ECO:0000256" key="3">
    <source>
        <dbReference type="ARBA" id="ARBA00008277"/>
    </source>
</evidence>
<feature type="non-terminal residue" evidence="16">
    <location>
        <position position="84"/>
    </location>
</feature>
<feature type="transmembrane region" description="Helical" evidence="15">
    <location>
        <begin position="29"/>
        <end position="49"/>
    </location>
</feature>
<comment type="subcellular location">
    <subcellularLocation>
        <location evidence="2">Endoplasmic reticulum membrane</location>
        <topology evidence="2">Peripheral membrane protein</topology>
        <orientation evidence="2">Lumenal side</orientation>
    </subcellularLocation>
</comment>
<comment type="caution">
    <text evidence="16">The sequence shown here is derived from an EMBL/GenBank/DDBJ whole genome shotgun (WGS) entry which is preliminary data.</text>
</comment>
<sequence>HLNQTTGEWGPNLQCYITRVASQPERLEYIYFTTVLLLCAVSQITLYLMQYDYFQGITQEPFGELKWNLDKVVVIAQHAGRFDE</sequence>
<dbReference type="GO" id="GO:0005789">
    <property type="term" value="C:endoplasmic reticulum membrane"/>
    <property type="evidence" value="ECO:0007669"/>
    <property type="project" value="UniProtKB-SubCell"/>
</dbReference>
<gene>
    <name evidence="16" type="ORF">F5878DRAFT_503333</name>
</gene>
<keyword evidence="4" id="KW-0813">Transport</keyword>
<keyword evidence="8" id="KW-0274">FAD</keyword>
<dbReference type="InterPro" id="IPR037192">
    <property type="entry name" value="ERO1-like_sf"/>
</dbReference>
<keyword evidence="9" id="KW-0249">Electron transport</keyword>
<comment type="cofactor">
    <cofactor evidence="1">
        <name>FAD</name>
        <dbReference type="ChEBI" id="CHEBI:57692"/>
    </cofactor>
</comment>
<dbReference type="GO" id="GO:0034975">
    <property type="term" value="P:protein folding in endoplasmic reticulum"/>
    <property type="evidence" value="ECO:0007669"/>
    <property type="project" value="InterPro"/>
</dbReference>
<keyword evidence="7" id="KW-0256">Endoplasmic reticulum</keyword>
<evidence type="ECO:0000256" key="6">
    <source>
        <dbReference type="ARBA" id="ARBA00022729"/>
    </source>
</evidence>
<keyword evidence="5" id="KW-0285">Flavoprotein</keyword>
<organism evidence="16 17">
    <name type="scientific">Lentinula raphanica</name>
    <dbReference type="NCBI Taxonomy" id="153919"/>
    <lineage>
        <taxon>Eukaryota</taxon>
        <taxon>Fungi</taxon>
        <taxon>Dikarya</taxon>
        <taxon>Basidiomycota</taxon>
        <taxon>Agaricomycotina</taxon>
        <taxon>Agaricomycetes</taxon>
        <taxon>Agaricomycetidae</taxon>
        <taxon>Agaricales</taxon>
        <taxon>Marasmiineae</taxon>
        <taxon>Omphalotaceae</taxon>
        <taxon>Lentinula</taxon>
    </lineage>
</organism>
<dbReference type="Pfam" id="PF04137">
    <property type="entry name" value="ERO1"/>
    <property type="match status" value="1"/>
</dbReference>
<keyword evidence="17" id="KW-1185">Reference proteome</keyword>
<dbReference type="GO" id="GO:0071949">
    <property type="term" value="F:FAD binding"/>
    <property type="evidence" value="ECO:0007669"/>
    <property type="project" value="InterPro"/>
</dbReference>
<evidence type="ECO:0000256" key="1">
    <source>
        <dbReference type="ARBA" id="ARBA00001974"/>
    </source>
</evidence>
<comment type="similarity">
    <text evidence="3">Belongs to the EROs family.</text>
</comment>
<feature type="non-terminal residue" evidence="16">
    <location>
        <position position="1"/>
    </location>
</feature>
<dbReference type="Proteomes" id="UP001163846">
    <property type="component" value="Unassembled WGS sequence"/>
</dbReference>
<evidence type="ECO:0000256" key="9">
    <source>
        <dbReference type="ARBA" id="ARBA00022982"/>
    </source>
</evidence>
<evidence type="ECO:0000256" key="14">
    <source>
        <dbReference type="ARBA" id="ARBA00023284"/>
    </source>
</evidence>
<evidence type="ECO:0000256" key="8">
    <source>
        <dbReference type="ARBA" id="ARBA00022827"/>
    </source>
</evidence>
<dbReference type="EMBL" id="MU806887">
    <property type="protein sequence ID" value="KAJ3832668.1"/>
    <property type="molecule type" value="Genomic_DNA"/>
</dbReference>
<evidence type="ECO:0000256" key="13">
    <source>
        <dbReference type="ARBA" id="ARBA00023180"/>
    </source>
</evidence>
<accession>A0AA38NXW6</accession>